<evidence type="ECO:0000256" key="2">
    <source>
        <dbReference type="SAM" id="SignalP"/>
    </source>
</evidence>
<accession>A0A0L0HHE2</accession>
<evidence type="ECO:0000256" key="1">
    <source>
        <dbReference type="SAM" id="MobiDB-lite"/>
    </source>
</evidence>
<dbReference type="OrthoDB" id="10314963at2759"/>
<protein>
    <submittedName>
        <fullName evidence="3">Uncharacterized protein</fullName>
    </submittedName>
</protein>
<dbReference type="GeneID" id="27688238"/>
<feature type="region of interest" description="Disordered" evidence="1">
    <location>
        <begin position="31"/>
        <end position="61"/>
    </location>
</feature>
<gene>
    <name evidence="3" type="ORF">SPPG_04808</name>
</gene>
<reference evidence="3 4" key="1">
    <citation type="submission" date="2009-08" db="EMBL/GenBank/DDBJ databases">
        <title>The Genome Sequence of Spizellomyces punctatus strain DAOM BR117.</title>
        <authorList>
            <consortium name="The Broad Institute Genome Sequencing Platform"/>
            <person name="Russ C."/>
            <person name="Cuomo C."/>
            <person name="Shea T."/>
            <person name="Young S.K."/>
            <person name="Zeng Q."/>
            <person name="Koehrsen M."/>
            <person name="Haas B."/>
            <person name="Borodovsky M."/>
            <person name="Guigo R."/>
            <person name="Alvarado L."/>
            <person name="Berlin A."/>
            <person name="Bochicchio J."/>
            <person name="Borenstein D."/>
            <person name="Chapman S."/>
            <person name="Chen Z."/>
            <person name="Engels R."/>
            <person name="Freedman E."/>
            <person name="Gellesch M."/>
            <person name="Goldberg J."/>
            <person name="Griggs A."/>
            <person name="Gujja S."/>
            <person name="Heiman D."/>
            <person name="Hepburn T."/>
            <person name="Howarth C."/>
            <person name="Jen D."/>
            <person name="Larson L."/>
            <person name="Lewis B."/>
            <person name="Mehta T."/>
            <person name="Park D."/>
            <person name="Pearson M."/>
            <person name="Roberts A."/>
            <person name="Saif S."/>
            <person name="Shenoy N."/>
            <person name="Sisk P."/>
            <person name="Stolte C."/>
            <person name="Sykes S."/>
            <person name="Thomson T."/>
            <person name="Walk T."/>
            <person name="White J."/>
            <person name="Yandava C."/>
            <person name="Burger G."/>
            <person name="Gray M.W."/>
            <person name="Holland P.W.H."/>
            <person name="King N."/>
            <person name="Lang F.B.F."/>
            <person name="Roger A.J."/>
            <person name="Ruiz-Trillo I."/>
            <person name="Lander E."/>
            <person name="Nusbaum C."/>
        </authorList>
    </citation>
    <scope>NUCLEOTIDE SEQUENCE [LARGE SCALE GENOMIC DNA]</scope>
    <source>
        <strain evidence="3 4">DAOM BR117</strain>
    </source>
</reference>
<feature type="signal peptide" evidence="2">
    <location>
        <begin position="1"/>
        <end position="27"/>
    </location>
</feature>
<keyword evidence="4" id="KW-1185">Reference proteome</keyword>
<dbReference type="AlphaFoldDB" id="A0A0L0HHE2"/>
<feature type="chain" id="PRO_5005540070" evidence="2">
    <location>
        <begin position="28"/>
        <end position="163"/>
    </location>
</feature>
<dbReference type="RefSeq" id="XP_016608531.1">
    <property type="nucleotide sequence ID" value="XM_016753042.1"/>
</dbReference>
<dbReference type="VEuPathDB" id="FungiDB:SPPG_04808"/>
<dbReference type="EMBL" id="KQ257456">
    <property type="protein sequence ID" value="KND00492.1"/>
    <property type="molecule type" value="Genomic_DNA"/>
</dbReference>
<organism evidence="3 4">
    <name type="scientific">Spizellomyces punctatus (strain DAOM BR117)</name>
    <dbReference type="NCBI Taxonomy" id="645134"/>
    <lineage>
        <taxon>Eukaryota</taxon>
        <taxon>Fungi</taxon>
        <taxon>Fungi incertae sedis</taxon>
        <taxon>Chytridiomycota</taxon>
        <taxon>Chytridiomycota incertae sedis</taxon>
        <taxon>Chytridiomycetes</taxon>
        <taxon>Spizellomycetales</taxon>
        <taxon>Spizellomycetaceae</taxon>
        <taxon>Spizellomyces</taxon>
    </lineage>
</organism>
<dbReference type="Proteomes" id="UP000053201">
    <property type="component" value="Unassembled WGS sequence"/>
</dbReference>
<dbReference type="InParanoid" id="A0A0L0HHE2"/>
<keyword evidence="2" id="KW-0732">Signal</keyword>
<proteinExistence type="predicted"/>
<evidence type="ECO:0000313" key="4">
    <source>
        <dbReference type="Proteomes" id="UP000053201"/>
    </source>
</evidence>
<name>A0A0L0HHE2_SPIPD</name>
<sequence length="163" mass="16422">MKCTRSLLATLVVCCAFLALAGTPVFAQPSVTGRPSSGVPAITAPPSLPALPSDTEGPSGITVPATITARPSSVTSGVVVPTPINGTIVGNATRPVTGTAIVQPTPIPINPRPASPTARSTATVSPLPPFNVNAAGRLAENMVGVTWIITLAVGAFVYRIAEF</sequence>
<evidence type="ECO:0000313" key="3">
    <source>
        <dbReference type="EMBL" id="KND00492.1"/>
    </source>
</evidence>